<protein>
    <recommendedName>
        <fullName evidence="1">Pyrrolo-quinoline quinone repeat domain-containing protein</fullName>
    </recommendedName>
</protein>
<dbReference type="AlphaFoldDB" id="A0A382MJE4"/>
<evidence type="ECO:0000259" key="1">
    <source>
        <dbReference type="Pfam" id="PF13360"/>
    </source>
</evidence>
<reference evidence="2" key="1">
    <citation type="submission" date="2018-05" db="EMBL/GenBank/DDBJ databases">
        <authorList>
            <person name="Lanie J.A."/>
            <person name="Ng W.-L."/>
            <person name="Kazmierczak K.M."/>
            <person name="Andrzejewski T.M."/>
            <person name="Davidsen T.M."/>
            <person name="Wayne K.J."/>
            <person name="Tettelin H."/>
            <person name="Glass J.I."/>
            <person name="Rusch D."/>
            <person name="Podicherti R."/>
            <person name="Tsui H.-C.T."/>
            <person name="Winkler M.E."/>
        </authorList>
    </citation>
    <scope>NUCLEOTIDE SEQUENCE</scope>
</reference>
<dbReference type="EMBL" id="UINC01094135">
    <property type="protein sequence ID" value="SVC49113.1"/>
    <property type="molecule type" value="Genomic_DNA"/>
</dbReference>
<evidence type="ECO:0000313" key="2">
    <source>
        <dbReference type="EMBL" id="SVC49113.1"/>
    </source>
</evidence>
<organism evidence="2">
    <name type="scientific">marine metagenome</name>
    <dbReference type="NCBI Taxonomy" id="408172"/>
    <lineage>
        <taxon>unclassified sequences</taxon>
        <taxon>metagenomes</taxon>
        <taxon>ecological metagenomes</taxon>
    </lineage>
</organism>
<gene>
    <name evidence="2" type="ORF">METZ01_LOCUS301967</name>
</gene>
<proteinExistence type="predicted"/>
<dbReference type="SUPFAM" id="SSF50998">
    <property type="entry name" value="Quinoprotein alcohol dehydrogenase-like"/>
    <property type="match status" value="1"/>
</dbReference>
<dbReference type="InterPro" id="IPR002372">
    <property type="entry name" value="PQQ_rpt_dom"/>
</dbReference>
<dbReference type="PANTHER" id="PTHR34512">
    <property type="entry name" value="CELL SURFACE PROTEIN"/>
    <property type="match status" value="1"/>
</dbReference>
<dbReference type="InterPro" id="IPR015943">
    <property type="entry name" value="WD40/YVTN_repeat-like_dom_sf"/>
</dbReference>
<dbReference type="InterPro" id="IPR018391">
    <property type="entry name" value="PQQ_b-propeller_rpt"/>
</dbReference>
<dbReference type="PANTHER" id="PTHR34512:SF30">
    <property type="entry name" value="OUTER MEMBRANE PROTEIN ASSEMBLY FACTOR BAMB"/>
    <property type="match status" value="1"/>
</dbReference>
<dbReference type="Pfam" id="PF13360">
    <property type="entry name" value="PQQ_2"/>
    <property type="match status" value="1"/>
</dbReference>
<dbReference type="InterPro" id="IPR011047">
    <property type="entry name" value="Quinoprotein_ADH-like_sf"/>
</dbReference>
<name>A0A382MJE4_9ZZZZ</name>
<dbReference type="Gene3D" id="2.130.10.10">
    <property type="entry name" value="YVTN repeat-like/Quinoprotein amine dehydrogenase"/>
    <property type="match status" value="1"/>
</dbReference>
<feature type="non-terminal residue" evidence="2">
    <location>
        <position position="269"/>
    </location>
</feature>
<sequence>MGMRLRGLILVLCVTTTTIPLTADDWREFRGPTGQGHAPGTNPPIEWSETDNIAWKSEVPGRGWSSPVIADGRLWVTTSVEDSEGSSLRILAYDTETGNQLTNSEVFRVEDSDSPNPKNSLASPTAVIDPNNERVYVHFGAYGTAAVSLDGTILWSTQFPYISQHGNGGSPIIFEDLLVLSIDGYDTAYVVAIDSETGNERWRTSRTEPVSQAYSTPLLINSGSTAQIISVAAFRTTAHNPVTGEELWSVGYRNGFSNVPRPVFGHGMI</sequence>
<dbReference type="SMART" id="SM00564">
    <property type="entry name" value="PQQ"/>
    <property type="match status" value="3"/>
</dbReference>
<feature type="domain" description="Pyrrolo-quinoline quinone repeat" evidence="1">
    <location>
        <begin position="47"/>
        <end position="159"/>
    </location>
</feature>
<accession>A0A382MJE4</accession>